<evidence type="ECO:0000313" key="6">
    <source>
        <dbReference type="EMBL" id="KAA6372870.1"/>
    </source>
</evidence>
<dbReference type="Pfam" id="PF13920">
    <property type="entry name" value="zf-C3HC4_3"/>
    <property type="match status" value="1"/>
</dbReference>
<feature type="domain" description="RING-type" evidence="5">
    <location>
        <begin position="77"/>
        <end position="117"/>
    </location>
</feature>
<evidence type="ECO:0000256" key="4">
    <source>
        <dbReference type="PROSITE-ProRule" id="PRU00175"/>
    </source>
</evidence>
<keyword evidence="1" id="KW-0479">Metal-binding</keyword>
<dbReference type="GO" id="GO:0006513">
    <property type="term" value="P:protein monoubiquitination"/>
    <property type="evidence" value="ECO:0007669"/>
    <property type="project" value="InterPro"/>
</dbReference>
<evidence type="ECO:0000256" key="1">
    <source>
        <dbReference type="ARBA" id="ARBA00022723"/>
    </source>
</evidence>
<protein>
    <recommendedName>
        <fullName evidence="5">RING-type domain-containing protein</fullName>
    </recommendedName>
</protein>
<dbReference type="SUPFAM" id="SSF57850">
    <property type="entry name" value="RING/U-box"/>
    <property type="match status" value="1"/>
</dbReference>
<dbReference type="PROSITE" id="PS50089">
    <property type="entry name" value="ZF_RING_2"/>
    <property type="match status" value="1"/>
</dbReference>
<dbReference type="Proteomes" id="UP000324800">
    <property type="component" value="Unassembled WGS sequence"/>
</dbReference>
<dbReference type="GO" id="GO:0008270">
    <property type="term" value="F:zinc ion binding"/>
    <property type="evidence" value="ECO:0007669"/>
    <property type="project" value="UniProtKB-KW"/>
</dbReference>
<reference evidence="6 7" key="1">
    <citation type="submission" date="2019-03" db="EMBL/GenBank/DDBJ databases">
        <title>Single cell metagenomics reveals metabolic interactions within the superorganism composed of flagellate Streblomastix strix and complex community of Bacteroidetes bacteria on its surface.</title>
        <authorList>
            <person name="Treitli S.C."/>
            <person name="Kolisko M."/>
            <person name="Husnik F."/>
            <person name="Keeling P."/>
            <person name="Hampl V."/>
        </authorList>
    </citation>
    <scope>NUCLEOTIDE SEQUENCE [LARGE SCALE GENOMIC DNA]</scope>
    <source>
        <strain evidence="6">ST1C</strain>
    </source>
</reference>
<gene>
    <name evidence="6" type="ORF">EZS28_031603</name>
</gene>
<dbReference type="AlphaFoldDB" id="A0A5J4URY3"/>
<accession>A0A5J4URY3</accession>
<dbReference type="PROSITE" id="PS00518">
    <property type="entry name" value="ZF_RING_1"/>
    <property type="match status" value="1"/>
</dbReference>
<dbReference type="GO" id="GO:0003697">
    <property type="term" value="F:single-stranded DNA binding"/>
    <property type="evidence" value="ECO:0007669"/>
    <property type="project" value="InterPro"/>
</dbReference>
<sequence>MNDSDTDSKNWTPLSEDGVSRRLSLGAYNWKETAAFMGICSALLAAAKLSRKHLNNMIAVLCNVQTVNDAMMVDLLCQNCMNLLEKPVTFIPCGHTLCEKCAYKFGNNINLTQCPQCPEAITRGFVRNFIVENMVVRENVKQQRIEELIIGAERLELVQQELTKQVELLPIGERQALKELCVTEPMITSKFKFVKERNNQ</sequence>
<comment type="caution">
    <text evidence="6">The sequence shown here is derived from an EMBL/GenBank/DDBJ whole genome shotgun (WGS) entry which is preliminary data.</text>
</comment>
<dbReference type="OrthoDB" id="6105938at2759"/>
<dbReference type="InterPro" id="IPR013083">
    <property type="entry name" value="Znf_RING/FYVE/PHD"/>
</dbReference>
<keyword evidence="2 4" id="KW-0863">Zinc-finger</keyword>
<evidence type="ECO:0000259" key="5">
    <source>
        <dbReference type="PROSITE" id="PS50089"/>
    </source>
</evidence>
<dbReference type="InterPro" id="IPR039577">
    <property type="entry name" value="Rad18"/>
</dbReference>
<keyword evidence="3" id="KW-0862">Zinc</keyword>
<evidence type="ECO:0000313" key="7">
    <source>
        <dbReference type="Proteomes" id="UP000324800"/>
    </source>
</evidence>
<dbReference type="Gene3D" id="3.30.40.10">
    <property type="entry name" value="Zinc/RING finger domain, C3HC4 (zinc finger)"/>
    <property type="match status" value="1"/>
</dbReference>
<dbReference type="SMART" id="SM00184">
    <property type="entry name" value="RING"/>
    <property type="match status" value="1"/>
</dbReference>
<evidence type="ECO:0000256" key="3">
    <source>
        <dbReference type="ARBA" id="ARBA00022833"/>
    </source>
</evidence>
<organism evidence="6 7">
    <name type="scientific">Streblomastix strix</name>
    <dbReference type="NCBI Taxonomy" id="222440"/>
    <lineage>
        <taxon>Eukaryota</taxon>
        <taxon>Metamonada</taxon>
        <taxon>Preaxostyla</taxon>
        <taxon>Oxymonadida</taxon>
        <taxon>Streblomastigidae</taxon>
        <taxon>Streblomastix</taxon>
    </lineage>
</organism>
<dbReference type="PANTHER" id="PTHR14134">
    <property type="entry name" value="E3 UBIQUITIN-PROTEIN LIGASE RAD18"/>
    <property type="match status" value="1"/>
</dbReference>
<evidence type="ECO:0000256" key="2">
    <source>
        <dbReference type="ARBA" id="ARBA00022771"/>
    </source>
</evidence>
<dbReference type="EMBL" id="SNRW01013220">
    <property type="protein sequence ID" value="KAA6372870.1"/>
    <property type="molecule type" value="Genomic_DNA"/>
</dbReference>
<dbReference type="InterPro" id="IPR017907">
    <property type="entry name" value="Znf_RING_CS"/>
</dbReference>
<dbReference type="GO" id="GO:0061630">
    <property type="term" value="F:ubiquitin protein ligase activity"/>
    <property type="evidence" value="ECO:0007669"/>
    <property type="project" value="InterPro"/>
</dbReference>
<proteinExistence type="predicted"/>
<name>A0A5J4URY3_9EUKA</name>
<dbReference type="GO" id="GO:0006301">
    <property type="term" value="P:DNA damage tolerance"/>
    <property type="evidence" value="ECO:0007669"/>
    <property type="project" value="InterPro"/>
</dbReference>
<dbReference type="InterPro" id="IPR001841">
    <property type="entry name" value="Znf_RING"/>
</dbReference>